<evidence type="ECO:0000256" key="5">
    <source>
        <dbReference type="ARBA" id="ARBA00022801"/>
    </source>
</evidence>
<dbReference type="RefSeq" id="XP_029294707.1">
    <property type="nucleotide sequence ID" value="XM_029438847.1"/>
</dbReference>
<proteinExistence type="inferred from homology"/>
<accession>A0A6J2QBP4</accession>
<dbReference type="PROSITE" id="PS51273">
    <property type="entry name" value="GATASE_TYPE_1"/>
    <property type="match status" value="1"/>
</dbReference>
<evidence type="ECO:0000313" key="10">
    <source>
        <dbReference type="RefSeq" id="XP_029294707.1"/>
    </source>
</evidence>
<comment type="similarity">
    <text evidence="2">Belongs to the peptidase C26 family.</text>
</comment>
<feature type="active site" evidence="7">
    <location>
        <position position="248"/>
    </location>
</feature>
<dbReference type="GO" id="GO:0005773">
    <property type="term" value="C:vacuole"/>
    <property type="evidence" value="ECO:0007669"/>
    <property type="project" value="TreeGrafter"/>
</dbReference>
<name>A0A6J2QBP4_COTGO</name>
<evidence type="ECO:0000256" key="7">
    <source>
        <dbReference type="PROSITE-ProRule" id="PRU00607"/>
    </source>
</evidence>
<dbReference type="Gene3D" id="3.40.50.880">
    <property type="match status" value="1"/>
</dbReference>
<reference evidence="10" key="1">
    <citation type="submission" date="2025-08" db="UniProtKB">
        <authorList>
            <consortium name="RefSeq"/>
        </authorList>
    </citation>
    <scope>IDENTIFICATION</scope>
</reference>
<sequence length="321" mass="36259">MSTTGFSTYVWLFFACCFCCSKAMPTKLNQEATNDRPVIGILTQIVSDEVMKPFGRNYIPSSYVKFIESGGSRVMPIRLTLTSDEYETIFSKINGLLLIGGAVNLETSDFATVAKIFYRLALRANDKGDFFPIWGTCLGMQLLTVLVAGEDLLAKTTAENVALPLNLTTEAASSRMFEGFPNKLMRALTREPLTGNFHHFGLTVKTFQENEKLETFFSLLSTNVAENGVHFVSTIEGKRYPFYGVQWHPEVNRFQWDRKLNFPHSAHAVQLASLLAEFFVNEGRRSLHQFDNPEEEASVLIYNDTPVYAGNFTGYEQIYFF</sequence>
<evidence type="ECO:0000256" key="3">
    <source>
        <dbReference type="ARBA" id="ARBA00022525"/>
    </source>
</evidence>
<keyword evidence="4 8" id="KW-0732">Signal</keyword>
<dbReference type="InterPro" id="IPR029062">
    <property type="entry name" value="Class_I_gatase-like"/>
</dbReference>
<keyword evidence="5 7" id="KW-0378">Hydrolase</keyword>
<dbReference type="PANTHER" id="PTHR11315:SF1">
    <property type="entry name" value="FOLATE GAMMA-GLUTAMYL HYDROLASE"/>
    <property type="match status" value="1"/>
</dbReference>
<dbReference type="FunFam" id="3.40.50.880:FF:000024">
    <property type="entry name" value="Folate gamma-glutamyl hydrolase"/>
    <property type="match status" value="1"/>
</dbReference>
<dbReference type="KEGG" id="cgob:115012961"/>
<dbReference type="Proteomes" id="UP000504630">
    <property type="component" value="Chromosome 9"/>
</dbReference>
<feature type="chain" id="PRO_5026741602" description="folate gamma-glutamyl hydrolase" evidence="8">
    <location>
        <begin position="24"/>
        <end position="321"/>
    </location>
</feature>
<dbReference type="GeneID" id="115012961"/>
<dbReference type="PROSITE" id="PS51275">
    <property type="entry name" value="PEPTIDASE_C26_GGH"/>
    <property type="match status" value="1"/>
</dbReference>
<dbReference type="PANTHER" id="PTHR11315">
    <property type="entry name" value="PROTEASE FAMILY C26 GAMMA-GLUTAMYL HYDROLASE"/>
    <property type="match status" value="1"/>
</dbReference>
<dbReference type="EC" id="3.4.19.9" evidence="7"/>
<feature type="active site" description="Proton donor" evidence="6">
    <location>
        <position position="248"/>
    </location>
</feature>
<dbReference type="FunCoup" id="A0A6J2QBP4">
    <property type="interactions" value="83"/>
</dbReference>
<dbReference type="Pfam" id="PF07722">
    <property type="entry name" value="Peptidase_C26"/>
    <property type="match status" value="1"/>
</dbReference>
<keyword evidence="9" id="KW-1185">Reference proteome</keyword>
<dbReference type="GO" id="GO:0046900">
    <property type="term" value="P:tetrahydrofolylpolyglutamate metabolic process"/>
    <property type="evidence" value="ECO:0007669"/>
    <property type="project" value="TreeGrafter"/>
</dbReference>
<comment type="subcellular location">
    <subcellularLocation>
        <location evidence="1">Secreted</location>
        <location evidence="1">Extracellular space</location>
    </subcellularLocation>
</comment>
<dbReference type="InterPro" id="IPR011697">
    <property type="entry name" value="Peptidase_C26"/>
</dbReference>
<dbReference type="SUPFAM" id="SSF52317">
    <property type="entry name" value="Class I glutamine amidotransferase-like"/>
    <property type="match status" value="1"/>
</dbReference>
<gene>
    <name evidence="10" type="primary">LOC115012961</name>
</gene>
<dbReference type="GO" id="GO:0005576">
    <property type="term" value="C:extracellular region"/>
    <property type="evidence" value="ECO:0007669"/>
    <property type="project" value="UniProtKB-SubCell"/>
</dbReference>
<dbReference type="InParanoid" id="A0A6J2QBP4"/>
<evidence type="ECO:0000256" key="4">
    <source>
        <dbReference type="ARBA" id="ARBA00022729"/>
    </source>
</evidence>
<dbReference type="InterPro" id="IPR015527">
    <property type="entry name" value="Pept_C26_g-glut_hydrolase"/>
</dbReference>
<organism evidence="9 10">
    <name type="scientific">Cottoperca gobio</name>
    <name type="common">Frogmouth</name>
    <name type="synonym">Aphritis gobio</name>
    <dbReference type="NCBI Taxonomy" id="56716"/>
    <lineage>
        <taxon>Eukaryota</taxon>
        <taxon>Metazoa</taxon>
        <taxon>Chordata</taxon>
        <taxon>Craniata</taxon>
        <taxon>Vertebrata</taxon>
        <taxon>Euteleostomi</taxon>
        <taxon>Actinopterygii</taxon>
        <taxon>Neopterygii</taxon>
        <taxon>Teleostei</taxon>
        <taxon>Neoteleostei</taxon>
        <taxon>Acanthomorphata</taxon>
        <taxon>Eupercaria</taxon>
        <taxon>Perciformes</taxon>
        <taxon>Notothenioidei</taxon>
        <taxon>Bovichtidae</taxon>
        <taxon>Cottoperca</taxon>
    </lineage>
</organism>
<evidence type="ECO:0000313" key="9">
    <source>
        <dbReference type="Proteomes" id="UP000504630"/>
    </source>
</evidence>
<feature type="signal peptide" evidence="8">
    <location>
        <begin position="1"/>
        <end position="23"/>
    </location>
</feature>
<dbReference type="AlphaFoldDB" id="A0A6J2QBP4"/>
<comment type="catalytic activity">
    <reaction evidence="7">
        <text>(6S)-5,6,7,8-tetrahydrofolyl-(gamma-L-Glu)(n) + (n-1) H2O = (6S)-5,6,7,8-tetrahydrofolate + (n-1) L-glutamate</text>
        <dbReference type="Rhea" id="RHEA:56784"/>
        <dbReference type="Rhea" id="RHEA-COMP:14738"/>
        <dbReference type="ChEBI" id="CHEBI:15377"/>
        <dbReference type="ChEBI" id="CHEBI:29985"/>
        <dbReference type="ChEBI" id="CHEBI:57453"/>
        <dbReference type="ChEBI" id="CHEBI:141005"/>
        <dbReference type="EC" id="3.4.19.9"/>
    </reaction>
</comment>
<evidence type="ECO:0000256" key="2">
    <source>
        <dbReference type="ARBA" id="ARBA00011083"/>
    </source>
</evidence>
<keyword evidence="3" id="KW-0964">Secreted</keyword>
<evidence type="ECO:0000256" key="1">
    <source>
        <dbReference type="ARBA" id="ARBA00004239"/>
    </source>
</evidence>
<feature type="active site" description="Nucleophile" evidence="6 7">
    <location>
        <position position="137"/>
    </location>
</feature>
<dbReference type="GO" id="GO:0034722">
    <property type="term" value="F:gamma-glutamyl-peptidase activity"/>
    <property type="evidence" value="ECO:0007669"/>
    <property type="project" value="UniProtKB-UniRule"/>
</dbReference>
<dbReference type="OrthoDB" id="64220at2759"/>
<protein>
    <recommendedName>
        <fullName evidence="7">folate gamma-glutamyl hydrolase</fullName>
        <ecNumber evidence="7">3.4.19.9</ecNumber>
    </recommendedName>
</protein>
<evidence type="ECO:0000256" key="8">
    <source>
        <dbReference type="SAM" id="SignalP"/>
    </source>
</evidence>
<evidence type="ECO:0000256" key="6">
    <source>
        <dbReference type="PIRSR" id="PIRSR615527-1"/>
    </source>
</evidence>